<keyword evidence="12" id="KW-1185">Reference proteome</keyword>
<dbReference type="Gene3D" id="1.10.3730.20">
    <property type="match status" value="1"/>
</dbReference>
<name>A0A3N4MSG8_9NEIS</name>
<dbReference type="GO" id="GO:0005886">
    <property type="term" value="C:plasma membrane"/>
    <property type="evidence" value="ECO:0007669"/>
    <property type="project" value="UniProtKB-SubCell"/>
</dbReference>
<organism evidence="11 12">
    <name type="scientific">Neisseria weixii</name>
    <dbReference type="NCBI Taxonomy" id="1853276"/>
    <lineage>
        <taxon>Bacteria</taxon>
        <taxon>Pseudomonadati</taxon>
        <taxon>Pseudomonadota</taxon>
        <taxon>Betaproteobacteria</taxon>
        <taxon>Neisseriales</taxon>
        <taxon>Neisseriaceae</taxon>
        <taxon>Neisseria</taxon>
    </lineage>
</organism>
<evidence type="ECO:0000256" key="3">
    <source>
        <dbReference type="ARBA" id="ARBA00022475"/>
    </source>
</evidence>
<dbReference type="InterPro" id="IPR045324">
    <property type="entry name" value="Small_multidrug_res"/>
</dbReference>
<dbReference type="RefSeq" id="WP_123804795.1">
    <property type="nucleotide sequence ID" value="NZ_RPFL01000035.1"/>
</dbReference>
<feature type="transmembrane region" description="Helical" evidence="10">
    <location>
        <begin position="77"/>
        <end position="96"/>
    </location>
</feature>
<keyword evidence="2" id="KW-0813">Transport</keyword>
<evidence type="ECO:0000256" key="1">
    <source>
        <dbReference type="ARBA" id="ARBA00004651"/>
    </source>
</evidence>
<dbReference type="PANTHER" id="PTHR30561">
    <property type="entry name" value="SMR FAMILY PROTON-DEPENDENT DRUG EFFLUX TRANSPORTER SUGE"/>
    <property type="match status" value="1"/>
</dbReference>
<comment type="caution">
    <text evidence="11">The sequence shown here is derived from an EMBL/GenBank/DDBJ whole genome shotgun (WGS) entry which is preliminary data.</text>
</comment>
<dbReference type="InterPro" id="IPR037185">
    <property type="entry name" value="EmrE-like"/>
</dbReference>
<feature type="transmembrane region" description="Helical" evidence="10">
    <location>
        <begin position="45"/>
        <end position="65"/>
    </location>
</feature>
<proteinExistence type="inferred from homology"/>
<dbReference type="SUPFAM" id="SSF103481">
    <property type="entry name" value="Multidrug resistance efflux transporter EmrE"/>
    <property type="match status" value="1"/>
</dbReference>
<evidence type="ECO:0000256" key="6">
    <source>
        <dbReference type="ARBA" id="ARBA00023136"/>
    </source>
</evidence>
<sequence length="122" mass="12983">MATLYRNRCPTHTGTVNTAWIYLISAGLMEIGWPPGLKLAQHPAWRWQGIALAVIFMGVSGFLLFLAQKTIPMGTAYAVWTGIGAVGAFAVGVVFFGDPASFGRRLGAALIISGVIVMKLTS</sequence>
<evidence type="ECO:0000256" key="4">
    <source>
        <dbReference type="ARBA" id="ARBA00022692"/>
    </source>
</evidence>
<keyword evidence="6 10" id="KW-0472">Membrane</keyword>
<keyword evidence="3" id="KW-1003">Cell membrane</keyword>
<dbReference type="Pfam" id="PF00893">
    <property type="entry name" value="Multi_Drug_Res"/>
    <property type="match status" value="1"/>
</dbReference>
<evidence type="ECO:0000313" key="12">
    <source>
        <dbReference type="Proteomes" id="UP000272412"/>
    </source>
</evidence>
<accession>A0A3N4MSG8</accession>
<evidence type="ECO:0000313" key="11">
    <source>
        <dbReference type="EMBL" id="RPD84707.1"/>
    </source>
</evidence>
<evidence type="ECO:0000256" key="8">
    <source>
        <dbReference type="ARBA" id="ARBA00039168"/>
    </source>
</evidence>
<dbReference type="OrthoDB" id="9808638at2"/>
<gene>
    <name evidence="11" type="ORF">EGK74_10715</name>
</gene>
<dbReference type="EMBL" id="RPFL01000035">
    <property type="protein sequence ID" value="RPD84707.1"/>
    <property type="molecule type" value="Genomic_DNA"/>
</dbReference>
<keyword evidence="4 9" id="KW-0812">Transmembrane</keyword>
<protein>
    <recommendedName>
        <fullName evidence="8">Guanidinium exporter</fullName>
    </recommendedName>
</protein>
<feature type="transmembrane region" description="Helical" evidence="10">
    <location>
        <begin position="12"/>
        <end position="33"/>
    </location>
</feature>
<evidence type="ECO:0000256" key="5">
    <source>
        <dbReference type="ARBA" id="ARBA00022989"/>
    </source>
</evidence>
<comment type="subcellular location">
    <subcellularLocation>
        <location evidence="1 9">Cell membrane</location>
        <topology evidence="1 9">Multi-pass membrane protein</topology>
    </subcellularLocation>
</comment>
<dbReference type="Proteomes" id="UP000272412">
    <property type="component" value="Unassembled WGS sequence"/>
</dbReference>
<comment type="similarity">
    <text evidence="7">Belongs to the drug/metabolite transporter (DMT) superfamily. Small multidrug resistance (SMR) (TC 2.A.7.1) family. Gdx/SugE subfamily.</text>
</comment>
<evidence type="ECO:0000256" key="10">
    <source>
        <dbReference type="SAM" id="Phobius"/>
    </source>
</evidence>
<evidence type="ECO:0000256" key="9">
    <source>
        <dbReference type="RuleBase" id="RU003942"/>
    </source>
</evidence>
<dbReference type="GO" id="GO:1990961">
    <property type="term" value="P:xenobiotic detoxification by transmembrane export across the plasma membrane"/>
    <property type="evidence" value="ECO:0007669"/>
    <property type="project" value="UniProtKB-ARBA"/>
</dbReference>
<evidence type="ECO:0000256" key="2">
    <source>
        <dbReference type="ARBA" id="ARBA00022448"/>
    </source>
</evidence>
<dbReference type="AlphaFoldDB" id="A0A3N4MSG8"/>
<dbReference type="InterPro" id="IPR000390">
    <property type="entry name" value="Small_drug/metabolite_transptr"/>
</dbReference>
<keyword evidence="5 10" id="KW-1133">Transmembrane helix</keyword>
<dbReference type="GO" id="GO:0022857">
    <property type="term" value="F:transmembrane transporter activity"/>
    <property type="evidence" value="ECO:0007669"/>
    <property type="project" value="InterPro"/>
</dbReference>
<reference evidence="11 12" key="1">
    <citation type="submission" date="2018-11" db="EMBL/GenBank/DDBJ databases">
        <title>Neisseria weixii sp. nov. isolated from the rectal contents of plateau pika (Ochotona cruzoniae).</title>
        <authorList>
            <person name="Zhang G."/>
        </authorList>
    </citation>
    <scope>NUCLEOTIDE SEQUENCE [LARGE SCALE GENOMIC DNA]</scope>
    <source>
        <strain evidence="11 12">10009</strain>
    </source>
</reference>
<dbReference type="PANTHER" id="PTHR30561:SF0">
    <property type="entry name" value="GUANIDINIUM EXPORTER"/>
    <property type="match status" value="1"/>
</dbReference>
<dbReference type="FunFam" id="1.10.3730.20:FF:000001">
    <property type="entry name" value="Quaternary ammonium compound resistance transporter SugE"/>
    <property type="match status" value="1"/>
</dbReference>
<evidence type="ECO:0000256" key="7">
    <source>
        <dbReference type="ARBA" id="ARBA00038151"/>
    </source>
</evidence>